<dbReference type="Pfam" id="PF09976">
    <property type="entry name" value="TPR_21"/>
    <property type="match status" value="1"/>
</dbReference>
<feature type="transmembrane region" description="Helical" evidence="1">
    <location>
        <begin position="27"/>
        <end position="44"/>
    </location>
</feature>
<sequence>MSETDSFIDEVAEEVRRDRLFAVLRRYGWIGILAVLLIVGGAAWNEWQKAQAKAEAEAFGDAILAALAADDPAARTEALSTVPTAQPGQAALLSFLAADEALKQGNAGAAETALERVASDAGAPESYRQLAELKYLILKGPALNAQEREERLAALSVPGAPYRPLALEQQGLSLIASGKTEEALALYQQLVQEAGVTAGLKQRALQMIVVLGGEPAQQ</sequence>
<dbReference type="Gene3D" id="1.25.40.10">
    <property type="entry name" value="Tetratricopeptide repeat domain"/>
    <property type="match status" value="1"/>
</dbReference>
<keyword evidence="4" id="KW-1185">Reference proteome</keyword>
<keyword evidence="1" id="KW-0812">Transmembrane</keyword>
<dbReference type="Proteomes" id="UP001652503">
    <property type="component" value="Unassembled WGS sequence"/>
</dbReference>
<organism evidence="3 4">
    <name type="scientific">Albidovulum sediminicola</name>
    <dbReference type="NCBI Taxonomy" id="2984331"/>
    <lineage>
        <taxon>Bacteria</taxon>
        <taxon>Pseudomonadati</taxon>
        <taxon>Pseudomonadota</taxon>
        <taxon>Alphaproteobacteria</taxon>
        <taxon>Rhodobacterales</taxon>
        <taxon>Paracoccaceae</taxon>
        <taxon>Albidovulum</taxon>
    </lineage>
</organism>
<accession>A0ABT2Z510</accession>
<name>A0ABT2Z510_9RHOB</name>
<comment type="caution">
    <text evidence="3">The sequence shown here is derived from an EMBL/GenBank/DDBJ whole genome shotgun (WGS) entry which is preliminary data.</text>
</comment>
<evidence type="ECO:0000313" key="3">
    <source>
        <dbReference type="EMBL" id="MCV2865861.1"/>
    </source>
</evidence>
<evidence type="ECO:0000256" key="1">
    <source>
        <dbReference type="SAM" id="Phobius"/>
    </source>
</evidence>
<dbReference type="InterPro" id="IPR018704">
    <property type="entry name" value="SecYEG/CpoB_TPR"/>
</dbReference>
<proteinExistence type="predicted"/>
<gene>
    <name evidence="3" type="ORF">OE647_14110</name>
</gene>
<feature type="domain" description="Ancillary SecYEG translocon subunit/Cell division coordinator CpoB TPR" evidence="2">
    <location>
        <begin position="29"/>
        <end position="207"/>
    </location>
</feature>
<evidence type="ECO:0000313" key="4">
    <source>
        <dbReference type="Proteomes" id="UP001652503"/>
    </source>
</evidence>
<evidence type="ECO:0000259" key="2">
    <source>
        <dbReference type="Pfam" id="PF09976"/>
    </source>
</evidence>
<protein>
    <submittedName>
        <fullName evidence="3">Tetratricopeptide repeat protein</fullName>
    </submittedName>
</protein>
<dbReference type="RefSeq" id="WP_263722392.1">
    <property type="nucleotide sequence ID" value="NZ_JAOWLA010000013.1"/>
</dbReference>
<keyword evidence="1" id="KW-0472">Membrane</keyword>
<reference evidence="3 4" key="1">
    <citation type="submission" date="2022-10" db="EMBL/GenBank/DDBJ databases">
        <title>Defluviimonas sp. nov., isolated from ocean surface water.</title>
        <authorList>
            <person name="He W."/>
            <person name="Wang L."/>
            <person name="Zhang D.-F."/>
        </authorList>
    </citation>
    <scope>NUCLEOTIDE SEQUENCE [LARGE SCALE GENOMIC DNA]</scope>
    <source>
        <strain evidence="3 4">WL0075</strain>
    </source>
</reference>
<dbReference type="InterPro" id="IPR011990">
    <property type="entry name" value="TPR-like_helical_dom_sf"/>
</dbReference>
<keyword evidence="1" id="KW-1133">Transmembrane helix</keyword>
<dbReference type="EMBL" id="JAOWLA010000013">
    <property type="protein sequence ID" value="MCV2865861.1"/>
    <property type="molecule type" value="Genomic_DNA"/>
</dbReference>